<feature type="transmembrane region" description="Helical" evidence="23">
    <location>
        <begin position="1030"/>
        <end position="1063"/>
    </location>
</feature>
<dbReference type="PROSITE" id="PS00478">
    <property type="entry name" value="LIM_DOMAIN_1"/>
    <property type="match status" value="4"/>
</dbReference>
<comment type="similarity">
    <text evidence="3">Belongs to the G-protein coupled receptor 2 family. Adhesion G-protein coupled receptor (ADGR) subfamily.</text>
</comment>
<dbReference type="FunFam" id="2.10.110.10:FF:000052">
    <property type="entry name" value="Four and a half LIM domains 1"/>
    <property type="match status" value="1"/>
</dbReference>
<dbReference type="Gene3D" id="1.20.1070.10">
    <property type="entry name" value="Rhodopsin 7-helix transmembrane proteins"/>
    <property type="match status" value="1"/>
</dbReference>
<dbReference type="CDD" id="cd09424">
    <property type="entry name" value="LIM2_FHL1"/>
    <property type="match status" value="1"/>
</dbReference>
<evidence type="ECO:0000313" key="28">
    <source>
        <dbReference type="Proteomes" id="UP000281406"/>
    </source>
</evidence>
<evidence type="ECO:0000256" key="22">
    <source>
        <dbReference type="SAM" id="MobiDB-lite"/>
    </source>
</evidence>
<feature type="domain" description="LIM zinc-binding" evidence="24">
    <location>
        <begin position="38"/>
        <end position="98"/>
    </location>
</feature>
<comment type="caution">
    <text evidence="21">Lacks conserved residue(s) required for the propagation of feature annotation.</text>
</comment>
<evidence type="ECO:0000256" key="8">
    <source>
        <dbReference type="ARBA" id="ARBA00022723"/>
    </source>
</evidence>
<keyword evidence="16 20" id="KW-0440">LIM domain</keyword>
<dbReference type="FunFam" id="2.10.110.10:FF:000072">
    <property type="entry name" value="Four and a half LIM domains protein 1"/>
    <property type="match status" value="1"/>
</dbReference>
<dbReference type="Pfam" id="PF00354">
    <property type="entry name" value="Pentaxin"/>
    <property type="match status" value="1"/>
</dbReference>
<reference evidence="27 28" key="1">
    <citation type="submission" date="2018-10" db="EMBL/GenBank/DDBJ databases">
        <title>Genome assembly for a Yunnan-Guizhou Plateau 3E fish, Anabarilius grahami (Regan), and its evolutionary and genetic applications.</title>
        <authorList>
            <person name="Jiang W."/>
        </authorList>
    </citation>
    <scope>NUCLEOTIDE SEQUENCE [LARGE SCALE GENOMIC DNA]</scope>
    <source>
        <strain evidence="27">AG-KIZ</strain>
        <tissue evidence="27">Muscle</tissue>
    </source>
</reference>
<feature type="transmembrane region" description="Helical" evidence="23">
    <location>
        <begin position="1005"/>
        <end position="1024"/>
    </location>
</feature>
<keyword evidence="12 20" id="KW-0862">Zinc</keyword>
<feature type="domain" description="LIM zinc-binding" evidence="24">
    <location>
        <begin position="161"/>
        <end position="218"/>
    </location>
</feature>
<comment type="function">
    <text evidence="18">May have an involvement in muscle development or hypertrophy. Isoform 2 binds to RBP-J and plays a negative regulatory role in the RBP-J-mediated transcription in mammalian systems.</text>
</comment>
<feature type="transmembrane region" description="Helical" evidence="23">
    <location>
        <begin position="1126"/>
        <end position="1152"/>
    </location>
</feature>
<evidence type="ECO:0000256" key="17">
    <source>
        <dbReference type="ARBA" id="ARBA00023136"/>
    </source>
</evidence>
<dbReference type="PANTHER" id="PTHR12011:SF277">
    <property type="entry name" value="ADHESION G-PROTEIN COUPLED RECEPTOR G4"/>
    <property type="match status" value="1"/>
</dbReference>
<keyword evidence="10" id="KW-0863">Zinc-finger</keyword>
<dbReference type="SUPFAM" id="SSF57716">
    <property type="entry name" value="Glucocorticoid receptor-like (DNA-binding domain)"/>
    <property type="match status" value="5"/>
</dbReference>
<dbReference type="GO" id="GO:0007189">
    <property type="term" value="P:adenylate cyclase-activating G protein-coupled receptor signaling pathway"/>
    <property type="evidence" value="ECO:0007669"/>
    <property type="project" value="TreeGrafter"/>
</dbReference>
<keyword evidence="9" id="KW-0677">Repeat</keyword>
<dbReference type="FunFam" id="1.20.1070.10:FF:000043">
    <property type="entry name" value="adhesion G-protein coupled receptor G2 isoform X1"/>
    <property type="match status" value="1"/>
</dbReference>
<dbReference type="OrthoDB" id="10037534at2759"/>
<evidence type="ECO:0000256" key="9">
    <source>
        <dbReference type="ARBA" id="ARBA00022737"/>
    </source>
</evidence>
<keyword evidence="27" id="KW-0675">Receptor</keyword>
<feature type="domain" description="Pentraxin (PTX)" evidence="26">
    <location>
        <begin position="282"/>
        <end position="490"/>
    </location>
</feature>
<dbReference type="Pfam" id="PF00002">
    <property type="entry name" value="7tm_2"/>
    <property type="match status" value="1"/>
</dbReference>
<keyword evidence="28" id="KW-1185">Reference proteome</keyword>
<evidence type="ECO:0000259" key="24">
    <source>
        <dbReference type="PROSITE" id="PS50023"/>
    </source>
</evidence>
<dbReference type="InterPro" id="IPR017983">
    <property type="entry name" value="GPCR_2_secretin-like_CS"/>
</dbReference>
<dbReference type="PROSITE" id="PS50023">
    <property type="entry name" value="LIM_DOMAIN_2"/>
    <property type="match status" value="4"/>
</dbReference>
<feature type="transmembrane region" description="Helical" evidence="23">
    <location>
        <begin position="1173"/>
        <end position="1194"/>
    </location>
</feature>
<evidence type="ECO:0000256" key="2">
    <source>
        <dbReference type="ARBA" id="ARBA00004496"/>
    </source>
</evidence>
<comment type="caution">
    <text evidence="27">The sequence shown here is derived from an EMBL/GenBank/DDBJ whole genome shotgun (WGS) entry which is preliminary data.</text>
</comment>
<dbReference type="PROSITE" id="PS51828">
    <property type="entry name" value="PTX_2"/>
    <property type="match status" value="1"/>
</dbReference>
<dbReference type="GO" id="GO:0004930">
    <property type="term" value="F:G protein-coupled receptor activity"/>
    <property type="evidence" value="ECO:0007669"/>
    <property type="project" value="InterPro"/>
</dbReference>
<dbReference type="InterPro" id="IPR013320">
    <property type="entry name" value="ConA-like_dom_sf"/>
</dbReference>
<dbReference type="CDD" id="cd09429">
    <property type="entry name" value="LIM3_FHL1"/>
    <property type="match status" value="1"/>
</dbReference>
<evidence type="ECO:0000256" key="4">
    <source>
        <dbReference type="ARBA" id="ARBA00022473"/>
    </source>
</evidence>
<name>A0A3N0Z7S9_ANAGA</name>
<keyword evidence="7 23" id="KW-0812">Transmembrane</keyword>
<keyword evidence="5" id="KW-0963">Cytoplasm</keyword>
<evidence type="ECO:0000256" key="16">
    <source>
        <dbReference type="ARBA" id="ARBA00023038"/>
    </source>
</evidence>
<keyword evidence="4" id="KW-0217">Developmental protein</keyword>
<dbReference type="CDD" id="cd09344">
    <property type="entry name" value="LIM1_FHL1"/>
    <property type="match status" value="1"/>
</dbReference>
<gene>
    <name evidence="27" type="ORF">DPX16_10785</name>
</gene>
<dbReference type="PANTHER" id="PTHR12011">
    <property type="entry name" value="ADHESION G-PROTEIN COUPLED RECEPTOR"/>
    <property type="match status" value="1"/>
</dbReference>
<dbReference type="PROSITE" id="PS50261">
    <property type="entry name" value="G_PROTEIN_RECEP_F2_4"/>
    <property type="match status" value="1"/>
</dbReference>
<dbReference type="GO" id="GO:0008270">
    <property type="term" value="F:zinc ion binding"/>
    <property type="evidence" value="ECO:0007669"/>
    <property type="project" value="UniProtKB-KW"/>
</dbReference>
<dbReference type="Proteomes" id="UP000281406">
    <property type="component" value="Unassembled WGS sequence"/>
</dbReference>
<feature type="domain" description="LIM zinc-binding" evidence="24">
    <location>
        <begin position="99"/>
        <end position="160"/>
    </location>
</feature>
<evidence type="ECO:0000313" key="27">
    <source>
        <dbReference type="EMBL" id="ROL54362.1"/>
    </source>
</evidence>
<evidence type="ECO:0000259" key="26">
    <source>
        <dbReference type="PROSITE" id="PS51828"/>
    </source>
</evidence>
<feature type="transmembrane region" description="Helical" evidence="23">
    <location>
        <begin position="1075"/>
        <end position="1096"/>
    </location>
</feature>
<evidence type="ECO:0000256" key="11">
    <source>
        <dbReference type="ARBA" id="ARBA00022782"/>
    </source>
</evidence>
<dbReference type="GO" id="GO:0030154">
    <property type="term" value="P:cell differentiation"/>
    <property type="evidence" value="ECO:0007669"/>
    <property type="project" value="UniProtKB-KW"/>
</dbReference>
<keyword evidence="6" id="KW-1017">Isopeptide bond</keyword>
<evidence type="ECO:0000256" key="14">
    <source>
        <dbReference type="ARBA" id="ARBA00022989"/>
    </source>
</evidence>
<evidence type="ECO:0000259" key="25">
    <source>
        <dbReference type="PROSITE" id="PS50261"/>
    </source>
</evidence>
<keyword evidence="14 23" id="KW-1133">Transmembrane helix</keyword>
<dbReference type="SMART" id="SM00132">
    <property type="entry name" value="LIM"/>
    <property type="match status" value="4"/>
</dbReference>
<evidence type="ECO:0000256" key="10">
    <source>
        <dbReference type="ARBA" id="ARBA00022771"/>
    </source>
</evidence>
<feature type="domain" description="LIM zinc-binding" evidence="24">
    <location>
        <begin position="219"/>
        <end position="283"/>
    </location>
</feature>
<evidence type="ECO:0000256" key="3">
    <source>
        <dbReference type="ARBA" id="ARBA00007343"/>
    </source>
</evidence>
<dbReference type="InterPro" id="IPR000832">
    <property type="entry name" value="GPCR_2_secretin-like"/>
</dbReference>
<evidence type="ECO:0000256" key="6">
    <source>
        <dbReference type="ARBA" id="ARBA00022499"/>
    </source>
</evidence>
<dbReference type="SUPFAM" id="SSF81321">
    <property type="entry name" value="Family A G protein-coupled receptor-like"/>
    <property type="match status" value="1"/>
</dbReference>
<dbReference type="Pfam" id="PF00412">
    <property type="entry name" value="LIM"/>
    <property type="match status" value="4"/>
</dbReference>
<evidence type="ECO:0000256" key="1">
    <source>
        <dbReference type="ARBA" id="ARBA00004141"/>
    </source>
</evidence>
<evidence type="ECO:0000256" key="15">
    <source>
        <dbReference type="ARBA" id="ARBA00022990"/>
    </source>
</evidence>
<dbReference type="Gene3D" id="2.60.120.200">
    <property type="match status" value="1"/>
</dbReference>
<accession>A0A3N0Z7S9</accession>
<keyword evidence="15" id="KW-0007">Acetylation</keyword>
<evidence type="ECO:0000256" key="18">
    <source>
        <dbReference type="ARBA" id="ARBA00059927"/>
    </source>
</evidence>
<dbReference type="FunFam" id="2.10.110.10:FF:000013">
    <property type="entry name" value="Four and a half LIM domains 1"/>
    <property type="match status" value="1"/>
</dbReference>
<dbReference type="GO" id="GO:0007166">
    <property type="term" value="P:cell surface receptor signaling pathway"/>
    <property type="evidence" value="ECO:0007669"/>
    <property type="project" value="InterPro"/>
</dbReference>
<dbReference type="PROSITE" id="PS00650">
    <property type="entry name" value="G_PROTEIN_RECEP_F2_2"/>
    <property type="match status" value="1"/>
</dbReference>
<evidence type="ECO:0000256" key="7">
    <source>
        <dbReference type="ARBA" id="ARBA00022692"/>
    </source>
</evidence>
<keyword evidence="13" id="KW-0832">Ubl conjugation</keyword>
<feature type="transmembrane region" description="Helical" evidence="23">
    <location>
        <begin position="1200"/>
        <end position="1222"/>
    </location>
</feature>
<dbReference type="InterPro" id="IPR001781">
    <property type="entry name" value="Znf_LIM"/>
</dbReference>
<dbReference type="GO" id="GO:0005886">
    <property type="term" value="C:plasma membrane"/>
    <property type="evidence" value="ECO:0007669"/>
    <property type="project" value="TreeGrafter"/>
</dbReference>
<keyword evidence="17 23" id="KW-0472">Membrane</keyword>
<feature type="region of interest" description="Disordered" evidence="22">
    <location>
        <begin position="1308"/>
        <end position="1332"/>
    </location>
</feature>
<keyword evidence="11" id="KW-0221">Differentiation</keyword>
<feature type="transmembrane region" description="Helical" evidence="23">
    <location>
        <begin position="970"/>
        <end position="993"/>
    </location>
</feature>
<dbReference type="Gene3D" id="2.10.110.10">
    <property type="entry name" value="Cysteine Rich Protein"/>
    <property type="match status" value="4"/>
</dbReference>
<dbReference type="InterPro" id="IPR017981">
    <property type="entry name" value="GPCR_2-like_7TM"/>
</dbReference>
<evidence type="ECO:0000256" key="19">
    <source>
        <dbReference type="ARBA" id="ARBA00074675"/>
    </source>
</evidence>
<evidence type="ECO:0000256" key="5">
    <source>
        <dbReference type="ARBA" id="ARBA00022490"/>
    </source>
</evidence>
<organism evidence="27 28">
    <name type="scientific">Anabarilius grahami</name>
    <name type="common">Kanglang fish</name>
    <name type="synonym">Barilius grahami</name>
    <dbReference type="NCBI Taxonomy" id="495550"/>
    <lineage>
        <taxon>Eukaryota</taxon>
        <taxon>Metazoa</taxon>
        <taxon>Chordata</taxon>
        <taxon>Craniata</taxon>
        <taxon>Vertebrata</taxon>
        <taxon>Euteleostomi</taxon>
        <taxon>Actinopterygii</taxon>
        <taxon>Neopterygii</taxon>
        <taxon>Teleostei</taxon>
        <taxon>Ostariophysi</taxon>
        <taxon>Cypriniformes</taxon>
        <taxon>Xenocyprididae</taxon>
        <taxon>Xenocypridinae</taxon>
        <taxon>Xenocypridinae incertae sedis</taxon>
        <taxon>Anabarilius</taxon>
    </lineage>
</organism>
<dbReference type="CDD" id="cd09348">
    <property type="entry name" value="LIM4_FHL1"/>
    <property type="match status" value="1"/>
</dbReference>
<dbReference type="InterPro" id="IPR001759">
    <property type="entry name" value="PTX_dom"/>
</dbReference>
<evidence type="ECO:0000256" key="13">
    <source>
        <dbReference type="ARBA" id="ARBA00022843"/>
    </source>
</evidence>
<dbReference type="FunFam" id="2.10.110.10:FF:000050">
    <property type="entry name" value="Four and a half LIM domains protein 1"/>
    <property type="match status" value="1"/>
</dbReference>
<evidence type="ECO:0000256" key="20">
    <source>
        <dbReference type="PROSITE-ProRule" id="PRU00125"/>
    </source>
</evidence>
<evidence type="ECO:0000256" key="12">
    <source>
        <dbReference type="ARBA" id="ARBA00022833"/>
    </source>
</evidence>
<evidence type="ECO:0000256" key="21">
    <source>
        <dbReference type="PROSITE-ProRule" id="PRU01172"/>
    </source>
</evidence>
<dbReference type="GO" id="GO:0005737">
    <property type="term" value="C:cytoplasm"/>
    <property type="evidence" value="ECO:0007669"/>
    <property type="project" value="UniProtKB-SubCell"/>
</dbReference>
<comment type="subcellular location">
    <subcellularLocation>
        <location evidence="2">Cytoplasm</location>
    </subcellularLocation>
    <subcellularLocation>
        <location evidence="1">Membrane</location>
        <topology evidence="1">Multi-pass membrane protein</topology>
    </subcellularLocation>
</comment>
<evidence type="ECO:0000256" key="23">
    <source>
        <dbReference type="SAM" id="Phobius"/>
    </source>
</evidence>
<dbReference type="PRINTS" id="PR00249">
    <property type="entry name" value="GPCRSECRETIN"/>
</dbReference>
<dbReference type="SUPFAM" id="SSF49899">
    <property type="entry name" value="Concanavalin A-like lectins/glucanases"/>
    <property type="match status" value="1"/>
</dbReference>
<dbReference type="CDD" id="cd15997">
    <property type="entry name" value="7tmB2_GPR112"/>
    <property type="match status" value="1"/>
</dbReference>
<dbReference type="EMBL" id="RJVU01007007">
    <property type="protein sequence ID" value="ROL54362.1"/>
    <property type="molecule type" value="Genomic_DNA"/>
</dbReference>
<feature type="domain" description="G-protein coupled receptors family 2 profile 2" evidence="25">
    <location>
        <begin position="968"/>
        <end position="1224"/>
    </location>
</feature>
<keyword evidence="8 20" id="KW-0479">Metal-binding</keyword>
<sequence length="1332" mass="149768">MADRSNCFYCREDLSGKKFVRKDEKQVCVRCFDKFCANTCTECRRPISTESKELHHKGRYWHSDCFRCAKCYKNLAKESFTSKDDKILCGTCSSRVDAPRCHGCYKPILAGTENVEYKGNSWHDECFICYQCQKPIGSKSFITKNNNIYCSPCHEKKFAKQCACCKKPITTGGVNYQDQPWHSECFVCSSCRKPLAGTSFTSHEEKVYCVDCYKSTVAKKCSGCQNPITGFGKATNVVNYEGGSWHDYCFNCKKCSLNLADKRFVARNGDIHCSDCSKKLLWGKEIDFMQKDCKFWLLENGQEILDLEELSVCVNIKRKISNSHWTVFTYLHPDKTHIELGMKGHGKDLYIIMFGRVWTISSVVSLENWHAVCMTWSKSMTEPKVYVNGSKVVLKAQFDGMALNPHYHIVAGGGTLTLAVAHNFVKDKINIETGTELKGSLSQFRMWKHVRSPEDISGKTCTDGDFLHWEERIWDKVRDCWPIHDITQQCDWPYYEVKLVIIIHREDRNKTNIYDAREVVHQWLTQATGELKLGPADVHLHKVRVFPPEGFGCLAHLNAIPSADVGKMQEELSEILAKRRKIDHYEINTDPDFIFIYPLVTISTPFMETTLAGSSSTIKHTTVLSSTTSLTLKTTTCSSTVSPEGIISDSYFNVKVNVTIKGSGDPKNIIETWLNETLSSKGISVLHFKLLTSSTHARIRSFLDANSNNALWKSPDLGDCQVVVNSLSDLEGITVTNDNAEDILMMIKDLIHEIKDLDENELSTVLNKLADVINVCVITPPLGEVIISITSDILESKSNLQPFTNSILNITEAVGDQMLGFTGDLVSLTASAMAISVVNIDQDNFHNLTFGVSSINNGFNPEIYINQEPFDGTVAFVSLPSEIQDRFPIVNNTSPRIQFQFYGVPTLFQTRNNPDRKKLNTYVVSASVTNATGNIENLKEYVAVTLHHLKAKRDVSRTSIDEKNERILTLITYMGCGVSSCFLGITVLTYTLLEKLRRDYPSKILLNLSIALLGLNLVFLLNSWISSFDIYGLCIAVAVTLHYFLLTSFTWMGLGAVNMYFALVKVFNVYVPSYILKFSLLGWGIPLVICGLVLAINRDAYGMNIMSDSQMTLDDSEMFCWVQNDVVFYVSVVSYIAFILLCNGSIFLVVLIQIRNMQVNQPAGTRSGILKDLRAVASLTFLLGLTWSVAFLAWGPVKVFLLYLFSILNSLQGFFIFVFHCLMKENVQWSQTATVVPKHKSNPPNTFPFMASVRSIKSNSTQSSTVSSESSQRQVTITRPDLGFLYENSLVIPRARTGLSFLPRDASPATASGLEFPSRPWKNGFDTDIYPK</sequence>
<protein>
    <recommendedName>
        <fullName evidence="19">Four and a half LIM domains protein 1</fullName>
    </recommendedName>
</protein>
<proteinExistence type="inferred from homology"/>